<proteinExistence type="predicted"/>
<gene>
    <name evidence="1" type="ORF">L2E82_15679</name>
</gene>
<keyword evidence="2" id="KW-1185">Reference proteome</keyword>
<comment type="caution">
    <text evidence="1">The sequence shown here is derived from an EMBL/GenBank/DDBJ whole genome shotgun (WGS) entry which is preliminary data.</text>
</comment>
<dbReference type="EMBL" id="CM042011">
    <property type="protein sequence ID" value="KAI3765639.1"/>
    <property type="molecule type" value="Genomic_DNA"/>
</dbReference>
<evidence type="ECO:0000313" key="2">
    <source>
        <dbReference type="Proteomes" id="UP001055811"/>
    </source>
</evidence>
<accession>A0ACB9F2Y4</accession>
<sequence length="112" mass="12701">MVFIRLLSPPLLGLMPHPTAIIHRFDECHTMGSRNSASRHDPVKGHRTGIVPQPPGLNASTRFAFVGTSHEQEVCSLKGLWMCGNIDQACHVFDKMLQRHRNDRFHLHQVNN</sequence>
<dbReference type="Proteomes" id="UP001055811">
    <property type="component" value="Linkage Group LG03"/>
</dbReference>
<protein>
    <submittedName>
        <fullName evidence="1">Uncharacterized protein</fullName>
    </submittedName>
</protein>
<reference evidence="1 2" key="2">
    <citation type="journal article" date="2022" name="Mol. Ecol. Resour.">
        <title>The genomes of chicory, endive, great burdock and yacon provide insights into Asteraceae paleo-polyploidization history and plant inulin production.</title>
        <authorList>
            <person name="Fan W."/>
            <person name="Wang S."/>
            <person name="Wang H."/>
            <person name="Wang A."/>
            <person name="Jiang F."/>
            <person name="Liu H."/>
            <person name="Zhao H."/>
            <person name="Xu D."/>
            <person name="Zhang Y."/>
        </authorList>
    </citation>
    <scope>NUCLEOTIDE SEQUENCE [LARGE SCALE GENOMIC DNA]</scope>
    <source>
        <strain evidence="2">cv. Punajuju</strain>
        <tissue evidence="1">Leaves</tissue>
    </source>
</reference>
<reference evidence="2" key="1">
    <citation type="journal article" date="2022" name="Mol. Ecol. Resour.">
        <title>The genomes of chicory, endive, great burdock and yacon provide insights into Asteraceae palaeo-polyploidization history and plant inulin production.</title>
        <authorList>
            <person name="Fan W."/>
            <person name="Wang S."/>
            <person name="Wang H."/>
            <person name="Wang A."/>
            <person name="Jiang F."/>
            <person name="Liu H."/>
            <person name="Zhao H."/>
            <person name="Xu D."/>
            <person name="Zhang Y."/>
        </authorList>
    </citation>
    <scope>NUCLEOTIDE SEQUENCE [LARGE SCALE GENOMIC DNA]</scope>
    <source>
        <strain evidence="2">cv. Punajuju</strain>
    </source>
</reference>
<name>A0ACB9F2Y4_CICIN</name>
<organism evidence="1 2">
    <name type="scientific">Cichorium intybus</name>
    <name type="common">Chicory</name>
    <dbReference type="NCBI Taxonomy" id="13427"/>
    <lineage>
        <taxon>Eukaryota</taxon>
        <taxon>Viridiplantae</taxon>
        <taxon>Streptophyta</taxon>
        <taxon>Embryophyta</taxon>
        <taxon>Tracheophyta</taxon>
        <taxon>Spermatophyta</taxon>
        <taxon>Magnoliopsida</taxon>
        <taxon>eudicotyledons</taxon>
        <taxon>Gunneridae</taxon>
        <taxon>Pentapetalae</taxon>
        <taxon>asterids</taxon>
        <taxon>campanulids</taxon>
        <taxon>Asterales</taxon>
        <taxon>Asteraceae</taxon>
        <taxon>Cichorioideae</taxon>
        <taxon>Cichorieae</taxon>
        <taxon>Cichoriinae</taxon>
        <taxon>Cichorium</taxon>
    </lineage>
</organism>
<evidence type="ECO:0000313" key="1">
    <source>
        <dbReference type="EMBL" id="KAI3765639.1"/>
    </source>
</evidence>